<organism evidence="3">
    <name type="scientific">Zea mays</name>
    <name type="common">Maize</name>
    <dbReference type="NCBI Taxonomy" id="4577"/>
    <lineage>
        <taxon>Eukaryota</taxon>
        <taxon>Viridiplantae</taxon>
        <taxon>Streptophyta</taxon>
        <taxon>Embryophyta</taxon>
        <taxon>Tracheophyta</taxon>
        <taxon>Spermatophyta</taxon>
        <taxon>Magnoliopsida</taxon>
        <taxon>Liliopsida</taxon>
        <taxon>Poales</taxon>
        <taxon>Poaceae</taxon>
        <taxon>PACMAD clade</taxon>
        <taxon>Panicoideae</taxon>
        <taxon>Andropogonodae</taxon>
        <taxon>Andropogoneae</taxon>
        <taxon>Tripsacinae</taxon>
        <taxon>Zea</taxon>
    </lineage>
</organism>
<dbReference type="KEGG" id="zma:100382354"/>
<reference evidence="4" key="4">
    <citation type="submission" date="2021-05" db="UniProtKB">
        <authorList>
            <consortium name="EnsemblPlants"/>
        </authorList>
    </citation>
    <scope>IDENTIFICATION</scope>
    <source>
        <strain evidence="4">cv. B73</strain>
    </source>
</reference>
<evidence type="ECO:0000313" key="3">
    <source>
        <dbReference type="EMBL" id="ACN28707.1"/>
    </source>
</evidence>
<evidence type="ECO:0000256" key="1">
    <source>
        <dbReference type="SAM" id="MobiDB-lite"/>
    </source>
</evidence>
<keyword evidence="2" id="KW-1133">Transmembrane helix</keyword>
<dbReference type="AlphaFoldDB" id="C0P6U1"/>
<evidence type="ECO:0000313" key="5">
    <source>
        <dbReference type="Proteomes" id="UP000007305"/>
    </source>
</evidence>
<keyword evidence="5" id="KW-1185">Reference proteome</keyword>
<dbReference type="RefSeq" id="NP_001168571.1">
    <property type="nucleotide sequence ID" value="NM_001175100.1"/>
</dbReference>
<name>C0P6U1_MAIZE</name>
<evidence type="ECO:0000313" key="4">
    <source>
        <dbReference type="EnsemblPlants" id="Zm00001eb313450_P001"/>
    </source>
</evidence>
<sequence>MIAPQHHGRPRPHDRARFAVRLAAKAVVPRRFLLAPRIMRAGSYIIYKRSSSTPAAFCTAPVSPSVRDFERAWSSADRVRGGGIDGRRRRQGRCGCGCERSSAGGSGVLAVLRPRAGPRGEEEPRHRPGRRRWRRRRRAGPRAWTGPRRRRRYRRSVGVWVWLWVWVGACGGIYLRV</sequence>
<feature type="region of interest" description="Disordered" evidence="1">
    <location>
        <begin position="109"/>
        <end position="147"/>
    </location>
</feature>
<proteinExistence type="evidence at transcript level"/>
<dbReference type="EnsemblPlants" id="Zm00001eb313450_T001">
    <property type="protein sequence ID" value="Zm00001eb313450_P001"/>
    <property type="gene ID" value="Zm00001eb313450"/>
</dbReference>
<gene>
    <name evidence="4" type="primary">LOC100382354</name>
</gene>
<dbReference type="Gramene" id="Zm00001eb313450_T001">
    <property type="protein sequence ID" value="Zm00001eb313450_P001"/>
    <property type="gene ID" value="Zm00001eb313450"/>
</dbReference>
<feature type="transmembrane region" description="Helical" evidence="2">
    <location>
        <begin position="157"/>
        <end position="175"/>
    </location>
</feature>
<accession>C0P6U1</accession>
<evidence type="ECO:0000256" key="2">
    <source>
        <dbReference type="SAM" id="Phobius"/>
    </source>
</evidence>
<protein>
    <submittedName>
        <fullName evidence="3 4">Uncharacterized protein</fullName>
    </submittedName>
</protein>
<feature type="compositionally biased region" description="Basic residues" evidence="1">
    <location>
        <begin position="127"/>
        <end position="140"/>
    </location>
</feature>
<dbReference type="GeneID" id="100382354"/>
<dbReference type="Proteomes" id="UP000007305">
    <property type="component" value="Chromosome 7"/>
</dbReference>
<reference evidence="5" key="2">
    <citation type="submission" date="2015-12" db="EMBL/GenBank/DDBJ databases">
        <title>Update maize B73 reference genome by single molecule sequencing technologies.</title>
        <authorList>
            <consortium name="Maize Genome Sequencing Project"/>
            <person name="Ware D."/>
        </authorList>
    </citation>
    <scope>NUCLEOTIDE SEQUENCE [LARGE SCALE GENOMIC DNA]</scope>
    <source>
        <strain evidence="5">cv. B73</strain>
    </source>
</reference>
<reference evidence="3" key="1">
    <citation type="journal article" date="2009" name="PLoS Genet.">
        <title>Sequencing, mapping, and analysis of 27,455 maize full-length cDNAs.</title>
        <authorList>
            <person name="Soderlund C."/>
            <person name="Descour A."/>
            <person name="Kudrna D."/>
            <person name="Bomhoff M."/>
            <person name="Boyd L."/>
            <person name="Currie J."/>
            <person name="Angelova A."/>
            <person name="Collura K."/>
            <person name="Wissotski M."/>
            <person name="Ashley E."/>
            <person name="Morrow D."/>
            <person name="Fernandes J."/>
            <person name="Walbot V."/>
            <person name="Yu Y."/>
        </authorList>
    </citation>
    <scope>NUCLEOTIDE SEQUENCE</scope>
    <source>
        <strain evidence="3">B73</strain>
    </source>
</reference>
<keyword evidence="2" id="KW-0812">Transmembrane</keyword>
<keyword evidence="2" id="KW-0472">Membrane</keyword>
<dbReference type="EMBL" id="BT064010">
    <property type="protein sequence ID" value="ACN28707.1"/>
    <property type="molecule type" value="mRNA"/>
</dbReference>
<reference evidence="4" key="3">
    <citation type="submission" date="2019-07" db="EMBL/GenBank/DDBJ databases">
        <authorList>
            <person name="Seetharam A."/>
            <person name="Woodhouse M."/>
            <person name="Cannon E."/>
        </authorList>
    </citation>
    <scope>NUCLEOTIDE SEQUENCE [LARGE SCALE GENOMIC DNA]</scope>
    <source>
        <strain evidence="4">cv. B73</strain>
    </source>
</reference>